<comment type="caution">
    <text evidence="1">The sequence shown here is derived from an EMBL/GenBank/DDBJ whole genome shotgun (WGS) entry which is preliminary data.</text>
</comment>
<proteinExistence type="predicted"/>
<evidence type="ECO:0000313" key="1">
    <source>
        <dbReference type="EMBL" id="MFB9751925.1"/>
    </source>
</evidence>
<dbReference type="EMBL" id="JBHMAG010000008">
    <property type="protein sequence ID" value="MFB9751925.1"/>
    <property type="molecule type" value="Genomic_DNA"/>
</dbReference>
<gene>
    <name evidence="1" type="ORF">ACFFNY_10195</name>
</gene>
<keyword evidence="2" id="KW-1185">Reference proteome</keyword>
<dbReference type="RefSeq" id="WP_344915888.1">
    <property type="nucleotide sequence ID" value="NZ_BAAAYO010000017.1"/>
</dbReference>
<name>A0ABV5VUV8_9BACL</name>
<accession>A0ABV5VUV8</accession>
<dbReference type="Proteomes" id="UP001589619">
    <property type="component" value="Unassembled WGS sequence"/>
</dbReference>
<organism evidence="1 2">
    <name type="scientific">Paenibacillus hodogayensis</name>
    <dbReference type="NCBI Taxonomy" id="279208"/>
    <lineage>
        <taxon>Bacteria</taxon>
        <taxon>Bacillati</taxon>
        <taxon>Bacillota</taxon>
        <taxon>Bacilli</taxon>
        <taxon>Bacillales</taxon>
        <taxon>Paenibacillaceae</taxon>
        <taxon>Paenibacillus</taxon>
    </lineage>
</organism>
<evidence type="ECO:0000313" key="2">
    <source>
        <dbReference type="Proteomes" id="UP001589619"/>
    </source>
</evidence>
<protein>
    <submittedName>
        <fullName evidence="1">Uncharacterized protein</fullName>
    </submittedName>
</protein>
<sequence>MKVEPPTPDRIERLIRSAIHTHEEQFFQTTFQKLPPSTPTKLDALIESIAMLDDTSEDLPREDSSQVTFHELKADPGRPGLESFMKEVHKLRTLRQLDLPEDLFRDTPYKVLKKYRQRVSTEDIRELRRHPHPIRYALFCAFFWLRNKEITDNLVDLLVQIIHRISVRAERKVEKEIFQFPQKELP</sequence>
<reference evidence="1 2" key="1">
    <citation type="submission" date="2024-09" db="EMBL/GenBank/DDBJ databases">
        <authorList>
            <person name="Sun Q."/>
            <person name="Mori K."/>
        </authorList>
    </citation>
    <scope>NUCLEOTIDE SEQUENCE [LARGE SCALE GENOMIC DNA]</scope>
    <source>
        <strain evidence="1 2">JCM 12520</strain>
    </source>
</reference>